<evidence type="ECO:0000313" key="1">
    <source>
        <dbReference type="EMBL" id="MBX26650.1"/>
    </source>
</evidence>
<dbReference type="EMBL" id="GGEC01046167">
    <property type="protein sequence ID" value="MBX26651.1"/>
    <property type="molecule type" value="Transcribed_RNA"/>
</dbReference>
<reference evidence="2" key="1">
    <citation type="submission" date="2018-02" db="EMBL/GenBank/DDBJ databases">
        <title>Rhizophora mucronata_Transcriptome.</title>
        <authorList>
            <person name="Meera S.P."/>
            <person name="Sreeshan A."/>
            <person name="Augustine A."/>
        </authorList>
    </citation>
    <scope>NUCLEOTIDE SEQUENCE</scope>
    <source>
        <tissue evidence="2">Leaf</tissue>
    </source>
</reference>
<dbReference type="EMBL" id="GGEC01046166">
    <property type="protein sequence ID" value="MBX26650.1"/>
    <property type="molecule type" value="Transcribed_RNA"/>
</dbReference>
<dbReference type="GO" id="GO:0016301">
    <property type="term" value="F:kinase activity"/>
    <property type="evidence" value="ECO:0007669"/>
    <property type="project" value="UniProtKB-KW"/>
</dbReference>
<accession>A0A2P2M8W1</accession>
<proteinExistence type="predicted"/>
<keyword evidence="2" id="KW-0808">Transferase</keyword>
<sequence length="50" mass="5714">MRSNITLLNLQYHSTKLENLHAIAYLPFQGHMSEVCSTNQTQNQRGPVTQ</sequence>
<evidence type="ECO:0000313" key="2">
    <source>
        <dbReference type="EMBL" id="MBX26651.1"/>
    </source>
</evidence>
<organism evidence="2">
    <name type="scientific">Rhizophora mucronata</name>
    <name type="common">Asiatic mangrove</name>
    <dbReference type="NCBI Taxonomy" id="61149"/>
    <lineage>
        <taxon>Eukaryota</taxon>
        <taxon>Viridiplantae</taxon>
        <taxon>Streptophyta</taxon>
        <taxon>Embryophyta</taxon>
        <taxon>Tracheophyta</taxon>
        <taxon>Spermatophyta</taxon>
        <taxon>Magnoliopsida</taxon>
        <taxon>eudicotyledons</taxon>
        <taxon>Gunneridae</taxon>
        <taxon>Pentapetalae</taxon>
        <taxon>rosids</taxon>
        <taxon>fabids</taxon>
        <taxon>Malpighiales</taxon>
        <taxon>Rhizophoraceae</taxon>
        <taxon>Rhizophora</taxon>
    </lineage>
</organism>
<keyword evidence="2" id="KW-0418">Kinase</keyword>
<name>A0A2P2M8W1_RHIMU</name>
<protein>
    <submittedName>
        <fullName evidence="1 2">Cyclin-dependent kinase G-2</fullName>
    </submittedName>
</protein>
<dbReference type="AlphaFoldDB" id="A0A2P2M8W1"/>